<organism evidence="2 3">
    <name type="scientific">Luteolibacter luteus</name>
    <dbReference type="NCBI Taxonomy" id="2728835"/>
    <lineage>
        <taxon>Bacteria</taxon>
        <taxon>Pseudomonadati</taxon>
        <taxon>Verrucomicrobiota</taxon>
        <taxon>Verrucomicrobiia</taxon>
        <taxon>Verrucomicrobiales</taxon>
        <taxon>Verrucomicrobiaceae</taxon>
        <taxon>Luteolibacter</taxon>
    </lineage>
</organism>
<reference evidence="2 3" key="1">
    <citation type="submission" date="2020-04" db="EMBL/GenBank/DDBJ databases">
        <title>Luteolibacter sp. G-1-1-1 isolated from soil.</title>
        <authorList>
            <person name="Dahal R.H."/>
        </authorList>
    </citation>
    <scope>NUCLEOTIDE SEQUENCE [LARGE SCALE GENOMIC DNA]</scope>
    <source>
        <strain evidence="2 3">G-1-1-1</strain>
    </source>
</reference>
<dbReference type="KEGG" id="luo:HHL09_13805"/>
<evidence type="ECO:0000313" key="2">
    <source>
        <dbReference type="EMBL" id="QJE96812.1"/>
    </source>
</evidence>
<feature type="signal peptide" evidence="1">
    <location>
        <begin position="1"/>
        <end position="21"/>
    </location>
</feature>
<evidence type="ECO:0000256" key="1">
    <source>
        <dbReference type="SAM" id="SignalP"/>
    </source>
</evidence>
<proteinExistence type="predicted"/>
<gene>
    <name evidence="2" type="ORF">HHL09_13805</name>
</gene>
<evidence type="ECO:0000313" key="3">
    <source>
        <dbReference type="Proteomes" id="UP000501812"/>
    </source>
</evidence>
<protein>
    <submittedName>
        <fullName evidence="2">Uncharacterized protein</fullName>
    </submittedName>
</protein>
<sequence length="136" mass="15392">MLALRFSAVCFLFISCASTEAPLTYHYMKSPDPIDRRIDSATIEDYILAVPPHELHEGSRAGFEQTVRSARALPRNQIRPADELYVPGDGAMGPYEFTLHRDSRTLDARFVGETDDAPPHVIQYQRMPGGWLMRNL</sequence>
<dbReference type="AlphaFoldDB" id="A0A858RIZ3"/>
<dbReference type="RefSeq" id="WP_169455212.1">
    <property type="nucleotide sequence ID" value="NZ_CP051774.1"/>
</dbReference>
<accession>A0A858RIZ3</accession>
<name>A0A858RIZ3_9BACT</name>
<feature type="chain" id="PRO_5032764131" evidence="1">
    <location>
        <begin position="22"/>
        <end position="136"/>
    </location>
</feature>
<dbReference type="Proteomes" id="UP000501812">
    <property type="component" value="Chromosome"/>
</dbReference>
<dbReference type="PROSITE" id="PS51257">
    <property type="entry name" value="PROKAR_LIPOPROTEIN"/>
    <property type="match status" value="1"/>
</dbReference>
<keyword evidence="3" id="KW-1185">Reference proteome</keyword>
<keyword evidence="1" id="KW-0732">Signal</keyword>
<dbReference type="EMBL" id="CP051774">
    <property type="protein sequence ID" value="QJE96812.1"/>
    <property type="molecule type" value="Genomic_DNA"/>
</dbReference>